<dbReference type="AlphaFoldDB" id="A0A5M8Q0E5"/>
<feature type="transmembrane region" description="Helical" evidence="2">
    <location>
        <begin position="135"/>
        <end position="160"/>
    </location>
</feature>
<dbReference type="Proteomes" id="UP000324767">
    <property type="component" value="Unassembled WGS sequence"/>
</dbReference>
<feature type="transmembrane region" description="Helical" evidence="2">
    <location>
        <begin position="172"/>
        <end position="196"/>
    </location>
</feature>
<feature type="transmembrane region" description="Helical" evidence="2">
    <location>
        <begin position="379"/>
        <end position="398"/>
    </location>
</feature>
<feature type="transmembrane region" description="Helical" evidence="2">
    <location>
        <begin position="338"/>
        <end position="359"/>
    </location>
</feature>
<feature type="transmembrane region" description="Helical" evidence="2">
    <location>
        <begin position="300"/>
        <end position="318"/>
    </location>
</feature>
<evidence type="ECO:0000256" key="2">
    <source>
        <dbReference type="SAM" id="Phobius"/>
    </source>
</evidence>
<dbReference type="EMBL" id="VXIT01000001">
    <property type="protein sequence ID" value="KAA6415624.1"/>
    <property type="molecule type" value="Genomic_DNA"/>
</dbReference>
<comment type="caution">
    <text evidence="3">The sequence shown here is derived from an EMBL/GenBank/DDBJ whole genome shotgun (WGS) entry which is preliminary data.</text>
</comment>
<sequence>MHRNKVFHPLHEPLRSQDSLELQHEHVGGPFSFMNPTRAHYRHSALPPQATLSGYIPDRSGDGTDKERPRNDDEQYASNVEFKWRSRDNRKGRHTLVVEPSDNSGKYITPKPTTTLRAAGQGVLRMVTQYPYWDVSYLVAVIFTLGSVVWVINAFFSWLPLVRPSTLFHNEVLYGGGITAFIGATIFEIGSVLLMFEAVNENRAGCFGWALERVWEGDGRRVERVRVRADKDGCAHHHTNKHNLVGRPEVRASTHNSNIADSNSSGDLPIEKSTLTNNDAKSWVWFPSTHELITHYFREIGFLASFAQFCGATVFWISGFTALPGINNKMSQGLLDGIFWVPQIVGGTGFIISGVLFMLETQPKWYIPAPKVLGWHVGLWNLIGAFGFTLCGALGPAYGNSGAEYEASLATFWGSWAFLIGSAVQWYESLDTYPVEERGKDAPT</sequence>
<gene>
    <name evidence="3" type="ORF">FRX48_00340</name>
</gene>
<organism evidence="3 4">
    <name type="scientific">Lasallia pustulata</name>
    <dbReference type="NCBI Taxonomy" id="136370"/>
    <lineage>
        <taxon>Eukaryota</taxon>
        <taxon>Fungi</taxon>
        <taxon>Dikarya</taxon>
        <taxon>Ascomycota</taxon>
        <taxon>Pezizomycotina</taxon>
        <taxon>Lecanoromycetes</taxon>
        <taxon>OSLEUM clade</taxon>
        <taxon>Umbilicariomycetidae</taxon>
        <taxon>Umbilicariales</taxon>
        <taxon>Umbilicariaceae</taxon>
        <taxon>Lasallia</taxon>
    </lineage>
</organism>
<feature type="region of interest" description="Disordered" evidence="1">
    <location>
        <begin position="47"/>
        <end position="78"/>
    </location>
</feature>
<reference evidence="3 4" key="1">
    <citation type="submission" date="2019-09" db="EMBL/GenBank/DDBJ databases">
        <title>The hologenome of the rock-dwelling lichen Lasallia pustulata.</title>
        <authorList>
            <person name="Greshake Tzovaras B."/>
            <person name="Segers F."/>
            <person name="Bicker A."/>
            <person name="Dal Grande F."/>
            <person name="Otte J."/>
            <person name="Hankeln T."/>
            <person name="Schmitt I."/>
            <person name="Ebersberger I."/>
        </authorList>
    </citation>
    <scope>NUCLEOTIDE SEQUENCE [LARGE SCALE GENOMIC DNA]</scope>
    <source>
        <strain evidence="3">A1-1</strain>
    </source>
</reference>
<keyword evidence="2" id="KW-0812">Transmembrane</keyword>
<evidence type="ECO:0000313" key="3">
    <source>
        <dbReference type="EMBL" id="KAA6415624.1"/>
    </source>
</evidence>
<proteinExistence type="predicted"/>
<evidence type="ECO:0000313" key="4">
    <source>
        <dbReference type="Proteomes" id="UP000324767"/>
    </source>
</evidence>
<dbReference type="OrthoDB" id="2603at2759"/>
<accession>A0A5M8Q0E5</accession>
<keyword evidence="2" id="KW-1133">Transmembrane helix</keyword>
<keyword evidence="2" id="KW-0472">Membrane</keyword>
<protein>
    <submittedName>
        <fullName evidence="3">Integral membrane</fullName>
    </submittedName>
</protein>
<feature type="transmembrane region" description="Helical" evidence="2">
    <location>
        <begin position="410"/>
        <end position="427"/>
    </location>
</feature>
<name>A0A5M8Q0E5_9LECA</name>
<feature type="compositionally biased region" description="Basic and acidic residues" evidence="1">
    <location>
        <begin position="59"/>
        <end position="73"/>
    </location>
</feature>
<evidence type="ECO:0000256" key="1">
    <source>
        <dbReference type="SAM" id="MobiDB-lite"/>
    </source>
</evidence>